<evidence type="ECO:0000313" key="16">
    <source>
        <dbReference type="Proteomes" id="UP001381693"/>
    </source>
</evidence>
<keyword evidence="9 14" id="KW-0560">Oxidoreductase</keyword>
<dbReference type="PROSITE" id="PS00086">
    <property type="entry name" value="CYTOCHROME_P450"/>
    <property type="match status" value="1"/>
</dbReference>
<reference evidence="15 16" key="1">
    <citation type="submission" date="2023-11" db="EMBL/GenBank/DDBJ databases">
        <title>Halocaridina rubra genome assembly.</title>
        <authorList>
            <person name="Smith C."/>
        </authorList>
    </citation>
    <scope>NUCLEOTIDE SEQUENCE [LARGE SCALE GENOMIC DNA]</scope>
    <source>
        <strain evidence="15">EP-1</strain>
        <tissue evidence="15">Whole</tissue>
    </source>
</reference>
<name>A0AAN8WU58_HALRR</name>
<evidence type="ECO:0000256" key="13">
    <source>
        <dbReference type="PIRSR" id="PIRSR602401-1"/>
    </source>
</evidence>
<dbReference type="SUPFAM" id="SSF48264">
    <property type="entry name" value="Cytochrome P450"/>
    <property type="match status" value="1"/>
</dbReference>
<evidence type="ECO:0000256" key="12">
    <source>
        <dbReference type="ARBA" id="ARBA00023136"/>
    </source>
</evidence>
<comment type="cofactor">
    <cofactor evidence="1 13">
        <name>heme</name>
        <dbReference type="ChEBI" id="CHEBI:30413"/>
    </cofactor>
</comment>
<protein>
    <submittedName>
        <fullName evidence="15">Cytochrome P450 3A4</fullName>
    </submittedName>
</protein>
<keyword evidence="5 13" id="KW-0349">Heme</keyword>
<dbReference type="PRINTS" id="PR00463">
    <property type="entry name" value="EP450I"/>
</dbReference>
<gene>
    <name evidence="15" type="primary">CYP3A4_2</name>
    <name evidence="15" type="ORF">SK128_002422</name>
</gene>
<dbReference type="GO" id="GO:0016705">
    <property type="term" value="F:oxidoreductase activity, acting on paired donors, with incorporation or reduction of molecular oxygen"/>
    <property type="evidence" value="ECO:0007669"/>
    <property type="project" value="InterPro"/>
</dbReference>
<evidence type="ECO:0000256" key="2">
    <source>
        <dbReference type="ARBA" id="ARBA00004174"/>
    </source>
</evidence>
<comment type="similarity">
    <text evidence="4 14">Belongs to the cytochrome P450 family.</text>
</comment>
<keyword evidence="8" id="KW-0492">Microsome</keyword>
<dbReference type="GO" id="GO:0020037">
    <property type="term" value="F:heme binding"/>
    <property type="evidence" value="ECO:0007669"/>
    <property type="project" value="InterPro"/>
</dbReference>
<evidence type="ECO:0000256" key="7">
    <source>
        <dbReference type="ARBA" id="ARBA00022824"/>
    </source>
</evidence>
<proteinExistence type="inferred from homology"/>
<keyword evidence="6 13" id="KW-0479">Metal-binding</keyword>
<dbReference type="AlphaFoldDB" id="A0AAN8WU58"/>
<dbReference type="PANTHER" id="PTHR24292:SF102">
    <property type="entry name" value="CYTOCHROME P450 FAMILY-RELATED"/>
    <property type="match status" value="1"/>
</dbReference>
<feature type="binding site" description="axial binding residue" evidence="13">
    <location>
        <position position="51"/>
    </location>
    <ligand>
        <name>heme</name>
        <dbReference type="ChEBI" id="CHEBI:30413"/>
    </ligand>
    <ligandPart>
        <name>Fe</name>
        <dbReference type="ChEBI" id="CHEBI:18248"/>
    </ligandPart>
</feature>
<keyword evidence="10 13" id="KW-0408">Iron</keyword>
<dbReference type="EMBL" id="JAXCGZ010013515">
    <property type="protein sequence ID" value="KAK7072391.1"/>
    <property type="molecule type" value="Genomic_DNA"/>
</dbReference>
<evidence type="ECO:0000256" key="11">
    <source>
        <dbReference type="ARBA" id="ARBA00023033"/>
    </source>
</evidence>
<evidence type="ECO:0000256" key="8">
    <source>
        <dbReference type="ARBA" id="ARBA00022848"/>
    </source>
</evidence>
<dbReference type="InterPro" id="IPR017972">
    <property type="entry name" value="Cyt_P450_CS"/>
</dbReference>
<keyword evidence="16" id="KW-1185">Reference proteome</keyword>
<dbReference type="GO" id="GO:0005789">
    <property type="term" value="C:endoplasmic reticulum membrane"/>
    <property type="evidence" value="ECO:0007669"/>
    <property type="project" value="UniProtKB-SubCell"/>
</dbReference>
<evidence type="ECO:0000256" key="9">
    <source>
        <dbReference type="ARBA" id="ARBA00023002"/>
    </source>
</evidence>
<keyword evidence="7" id="KW-0256">Endoplasmic reticulum</keyword>
<evidence type="ECO:0000256" key="4">
    <source>
        <dbReference type="ARBA" id="ARBA00010617"/>
    </source>
</evidence>
<comment type="subcellular location">
    <subcellularLocation>
        <location evidence="3">Endoplasmic reticulum membrane</location>
        <topology evidence="3">Peripheral membrane protein</topology>
    </subcellularLocation>
    <subcellularLocation>
        <location evidence="2">Microsome membrane</location>
        <topology evidence="2">Peripheral membrane protein</topology>
    </subcellularLocation>
</comment>
<keyword evidence="11 14" id="KW-0503">Monooxygenase</keyword>
<dbReference type="GO" id="GO:0005506">
    <property type="term" value="F:iron ion binding"/>
    <property type="evidence" value="ECO:0007669"/>
    <property type="project" value="InterPro"/>
</dbReference>
<comment type="caution">
    <text evidence="15">The sequence shown here is derived from an EMBL/GenBank/DDBJ whole genome shotgun (WGS) entry which is preliminary data.</text>
</comment>
<accession>A0AAN8WU58</accession>
<dbReference type="Pfam" id="PF00067">
    <property type="entry name" value="p450"/>
    <property type="match status" value="1"/>
</dbReference>
<evidence type="ECO:0000256" key="6">
    <source>
        <dbReference type="ARBA" id="ARBA00022723"/>
    </source>
</evidence>
<dbReference type="Proteomes" id="UP001381693">
    <property type="component" value="Unassembled WGS sequence"/>
</dbReference>
<keyword evidence="12" id="KW-0472">Membrane</keyword>
<dbReference type="Gene3D" id="1.10.630.10">
    <property type="entry name" value="Cytochrome P450"/>
    <property type="match status" value="1"/>
</dbReference>
<dbReference type="PANTHER" id="PTHR24292">
    <property type="entry name" value="CYTOCHROME P450"/>
    <property type="match status" value="1"/>
</dbReference>
<evidence type="ECO:0000256" key="14">
    <source>
        <dbReference type="RuleBase" id="RU000461"/>
    </source>
</evidence>
<evidence type="ECO:0000313" key="15">
    <source>
        <dbReference type="EMBL" id="KAK7072391.1"/>
    </source>
</evidence>
<evidence type="ECO:0000256" key="10">
    <source>
        <dbReference type="ARBA" id="ARBA00023004"/>
    </source>
</evidence>
<dbReference type="InterPro" id="IPR050476">
    <property type="entry name" value="Insect_CytP450_Detox"/>
</dbReference>
<evidence type="ECO:0000256" key="3">
    <source>
        <dbReference type="ARBA" id="ARBA00004406"/>
    </source>
</evidence>
<dbReference type="InterPro" id="IPR002401">
    <property type="entry name" value="Cyt_P450_E_grp-I"/>
</dbReference>
<sequence>MIVTVPVWSYHYDERYWPDPYEFKPERFMSENKDNIKSGTYLPFGVGPRNCIGQRFALMEAKLVIAKVMLNFEVSLAPEHETISYNRRPGTMRPSDDFRLAFIPLPSPV</sequence>
<evidence type="ECO:0000256" key="1">
    <source>
        <dbReference type="ARBA" id="ARBA00001971"/>
    </source>
</evidence>
<evidence type="ECO:0000256" key="5">
    <source>
        <dbReference type="ARBA" id="ARBA00022617"/>
    </source>
</evidence>
<dbReference type="InterPro" id="IPR036396">
    <property type="entry name" value="Cyt_P450_sf"/>
</dbReference>
<dbReference type="GO" id="GO:0004497">
    <property type="term" value="F:monooxygenase activity"/>
    <property type="evidence" value="ECO:0007669"/>
    <property type="project" value="UniProtKB-KW"/>
</dbReference>
<dbReference type="InterPro" id="IPR001128">
    <property type="entry name" value="Cyt_P450"/>
</dbReference>
<organism evidence="15 16">
    <name type="scientific">Halocaridina rubra</name>
    <name type="common">Hawaiian red shrimp</name>
    <dbReference type="NCBI Taxonomy" id="373956"/>
    <lineage>
        <taxon>Eukaryota</taxon>
        <taxon>Metazoa</taxon>
        <taxon>Ecdysozoa</taxon>
        <taxon>Arthropoda</taxon>
        <taxon>Crustacea</taxon>
        <taxon>Multicrustacea</taxon>
        <taxon>Malacostraca</taxon>
        <taxon>Eumalacostraca</taxon>
        <taxon>Eucarida</taxon>
        <taxon>Decapoda</taxon>
        <taxon>Pleocyemata</taxon>
        <taxon>Caridea</taxon>
        <taxon>Atyoidea</taxon>
        <taxon>Atyidae</taxon>
        <taxon>Halocaridina</taxon>
    </lineage>
</organism>